<dbReference type="Gene3D" id="1.10.10.10">
    <property type="entry name" value="Winged helix-like DNA-binding domain superfamily/Winged helix DNA-binding domain"/>
    <property type="match status" value="1"/>
</dbReference>
<dbReference type="GO" id="GO:0003677">
    <property type="term" value="F:DNA binding"/>
    <property type="evidence" value="ECO:0007669"/>
    <property type="project" value="UniProtKB-KW"/>
</dbReference>
<reference evidence="5 6" key="1">
    <citation type="submission" date="2019-09" db="EMBL/GenBank/DDBJ databases">
        <title>Genome sequence of Clostridium sp. EA1.</title>
        <authorList>
            <person name="Poehlein A."/>
            <person name="Bengelsdorf F.R."/>
            <person name="Daniel R."/>
        </authorList>
    </citation>
    <scope>NUCLEOTIDE SEQUENCE [LARGE SCALE GENOMIC DNA]</scope>
    <source>
        <strain evidence="5 6">EA1</strain>
    </source>
</reference>
<dbReference type="SUPFAM" id="SSF46785">
    <property type="entry name" value="Winged helix' DNA-binding domain"/>
    <property type="match status" value="1"/>
</dbReference>
<dbReference type="Pfam" id="PF07702">
    <property type="entry name" value="UTRA"/>
    <property type="match status" value="1"/>
</dbReference>
<evidence type="ECO:0000256" key="1">
    <source>
        <dbReference type="ARBA" id="ARBA00023015"/>
    </source>
</evidence>
<keyword evidence="6" id="KW-1185">Reference proteome</keyword>
<evidence type="ECO:0000259" key="4">
    <source>
        <dbReference type="PROSITE" id="PS50949"/>
    </source>
</evidence>
<dbReference type="GO" id="GO:0045892">
    <property type="term" value="P:negative regulation of DNA-templated transcription"/>
    <property type="evidence" value="ECO:0007669"/>
    <property type="project" value="TreeGrafter"/>
</dbReference>
<dbReference type="RefSeq" id="WP_066644020.1">
    <property type="nucleotide sequence ID" value="NZ_CP060286.1"/>
</dbReference>
<keyword evidence="3" id="KW-0804">Transcription</keyword>
<accession>A0A6N8HW41</accession>
<dbReference type="Proteomes" id="UP000469440">
    <property type="component" value="Unassembled WGS sequence"/>
</dbReference>
<dbReference type="PROSITE" id="PS50949">
    <property type="entry name" value="HTH_GNTR"/>
    <property type="match status" value="1"/>
</dbReference>
<dbReference type="InterPro" id="IPR036390">
    <property type="entry name" value="WH_DNA-bd_sf"/>
</dbReference>
<dbReference type="GO" id="GO:0003700">
    <property type="term" value="F:DNA-binding transcription factor activity"/>
    <property type="evidence" value="ECO:0007669"/>
    <property type="project" value="InterPro"/>
</dbReference>
<proteinExistence type="predicted"/>
<dbReference type="InterPro" id="IPR036388">
    <property type="entry name" value="WH-like_DNA-bd_sf"/>
</dbReference>
<evidence type="ECO:0000256" key="2">
    <source>
        <dbReference type="ARBA" id="ARBA00023125"/>
    </source>
</evidence>
<evidence type="ECO:0000256" key="3">
    <source>
        <dbReference type="ARBA" id="ARBA00023163"/>
    </source>
</evidence>
<dbReference type="PRINTS" id="PR00035">
    <property type="entry name" value="HTHGNTR"/>
</dbReference>
<dbReference type="PANTHER" id="PTHR44846">
    <property type="entry name" value="MANNOSYL-D-GLYCERATE TRANSPORT/METABOLISM SYSTEM REPRESSOR MNGR-RELATED"/>
    <property type="match status" value="1"/>
</dbReference>
<dbReference type="SUPFAM" id="SSF64288">
    <property type="entry name" value="Chorismate lyase-like"/>
    <property type="match status" value="1"/>
</dbReference>
<dbReference type="Gene3D" id="3.40.1410.10">
    <property type="entry name" value="Chorismate lyase-like"/>
    <property type="match status" value="1"/>
</dbReference>
<keyword evidence="2" id="KW-0238">DNA-binding</keyword>
<dbReference type="PANTHER" id="PTHR44846:SF1">
    <property type="entry name" value="MANNOSYL-D-GLYCERATE TRANSPORT_METABOLISM SYSTEM REPRESSOR MNGR-RELATED"/>
    <property type="match status" value="1"/>
</dbReference>
<dbReference type="AlphaFoldDB" id="A0A6N8HW41"/>
<organism evidence="5 6">
    <name type="scientific">Caproicibacter fermentans</name>
    <dbReference type="NCBI Taxonomy" id="2576756"/>
    <lineage>
        <taxon>Bacteria</taxon>
        <taxon>Bacillati</taxon>
        <taxon>Bacillota</taxon>
        <taxon>Clostridia</taxon>
        <taxon>Eubacteriales</taxon>
        <taxon>Acutalibacteraceae</taxon>
        <taxon>Caproicibacter</taxon>
    </lineage>
</organism>
<gene>
    <name evidence="5" type="primary">yvoA</name>
    <name evidence="5" type="ORF">CAFE_06770</name>
</gene>
<comment type="caution">
    <text evidence="5">The sequence shown here is derived from an EMBL/GenBank/DDBJ whole genome shotgun (WGS) entry which is preliminary data.</text>
</comment>
<dbReference type="InterPro" id="IPR050679">
    <property type="entry name" value="Bact_HTH_transcr_reg"/>
</dbReference>
<feature type="domain" description="HTH gntR-type" evidence="4">
    <location>
        <begin position="11"/>
        <end position="79"/>
    </location>
</feature>
<dbReference type="CDD" id="cd07377">
    <property type="entry name" value="WHTH_GntR"/>
    <property type="match status" value="1"/>
</dbReference>
<dbReference type="SMART" id="SM00866">
    <property type="entry name" value="UTRA"/>
    <property type="match status" value="1"/>
</dbReference>
<dbReference type="InterPro" id="IPR000524">
    <property type="entry name" value="Tscrpt_reg_HTH_GntR"/>
</dbReference>
<sequence>MSNDHVIDYHAPIYLQLREVVRSKIEEGEYLPGMAIPSENELADFYGINRLTVRNAIDALVGEGMLKRVQGKGVYVVGSKIERDLETLGGFRQTMREKHARPGTKILVKTQRRAGIKYAHIFGIEPEDMLYYIRRLGLAEGEPISLEEILVPHDVVPKLEGIDLSVFSLYEVYDFYGIHLKRAWQTLDIAEPEASDARMLNIDPGLAVLLFTCVSYDENDRVIEYSRSYTRGDKCNFSVHFHQ</sequence>
<dbReference type="InterPro" id="IPR028978">
    <property type="entry name" value="Chorismate_lyase_/UTRA_dom_sf"/>
</dbReference>
<dbReference type="SMART" id="SM00345">
    <property type="entry name" value="HTH_GNTR"/>
    <property type="match status" value="1"/>
</dbReference>
<evidence type="ECO:0000313" key="6">
    <source>
        <dbReference type="Proteomes" id="UP000469440"/>
    </source>
</evidence>
<evidence type="ECO:0000313" key="5">
    <source>
        <dbReference type="EMBL" id="MVB10006.1"/>
    </source>
</evidence>
<dbReference type="Pfam" id="PF00392">
    <property type="entry name" value="GntR"/>
    <property type="match status" value="1"/>
</dbReference>
<dbReference type="EMBL" id="VWXL01000014">
    <property type="protein sequence ID" value="MVB10006.1"/>
    <property type="molecule type" value="Genomic_DNA"/>
</dbReference>
<name>A0A6N8HW41_9FIRM</name>
<dbReference type="InterPro" id="IPR011663">
    <property type="entry name" value="UTRA"/>
</dbReference>
<protein>
    <submittedName>
        <fullName evidence="5">HTH-type transcriptional repressor YvoA</fullName>
    </submittedName>
</protein>
<keyword evidence="1" id="KW-0805">Transcription regulation</keyword>